<evidence type="ECO:0000313" key="21">
    <source>
        <dbReference type="Proteomes" id="UP000199708"/>
    </source>
</evidence>
<organism evidence="20 21">
    <name type="scientific">Facklamia miroungae</name>
    <dbReference type="NCBI Taxonomy" id="120956"/>
    <lineage>
        <taxon>Bacteria</taxon>
        <taxon>Bacillati</taxon>
        <taxon>Bacillota</taxon>
        <taxon>Bacilli</taxon>
        <taxon>Lactobacillales</taxon>
        <taxon>Aerococcaceae</taxon>
        <taxon>Facklamia</taxon>
    </lineage>
</organism>
<evidence type="ECO:0000256" key="3">
    <source>
        <dbReference type="ARBA" id="ARBA00004663"/>
    </source>
</evidence>
<comment type="function">
    <text evidence="14 19">Joins adenosylcobinamide-GDP and alpha-ribazole to generate adenosylcobalamin (Ado-cobalamin). Also synthesizes adenosylcobalamin 5'-phosphate from adenosylcobinamide-GDP and alpha-ribazole 5'-phosphate.</text>
</comment>
<dbReference type="GO" id="GO:0009236">
    <property type="term" value="P:cobalamin biosynthetic process"/>
    <property type="evidence" value="ECO:0007669"/>
    <property type="project" value="UniProtKB-UniRule"/>
</dbReference>
<evidence type="ECO:0000256" key="1">
    <source>
        <dbReference type="ARBA" id="ARBA00001946"/>
    </source>
</evidence>
<evidence type="ECO:0000256" key="11">
    <source>
        <dbReference type="ARBA" id="ARBA00022842"/>
    </source>
</evidence>
<dbReference type="PANTHER" id="PTHR34148">
    <property type="entry name" value="ADENOSYLCOBINAMIDE-GDP RIBAZOLETRANSFERASE"/>
    <property type="match status" value="1"/>
</dbReference>
<keyword evidence="21" id="KW-1185">Reference proteome</keyword>
<sequence>MIHTILLYFQFFTAIPINYSISQAEVKLKKGVIYLPLFAFIYGGILAFIFVLSRFLFSPSIAWILLILMDVLLTRGFHYDALADTADGLLSSKKADEMVRIMKDPAIGANGALILILISLLTYVVGKEILETSNLNEMLVVLAWAASGRCILPLLFFHLVYVGDNPRGLGSSFLGVANWRVWASQCLSMALYAFLGRQYLLAYLIILPIVLIYRHFVNQQIGGMTGDTMGAAVMIGQVIYLLILVIQL</sequence>
<dbReference type="Proteomes" id="UP000199708">
    <property type="component" value="Unassembled WGS sequence"/>
</dbReference>
<dbReference type="RefSeq" id="WP_090289369.1">
    <property type="nucleotide sequence ID" value="NZ_FNCK01000002.1"/>
</dbReference>
<dbReference type="UniPathway" id="UPA00148">
    <property type="reaction ID" value="UER00238"/>
</dbReference>
<evidence type="ECO:0000256" key="10">
    <source>
        <dbReference type="ARBA" id="ARBA00022692"/>
    </source>
</evidence>
<keyword evidence="10 19" id="KW-0812">Transmembrane</keyword>
<evidence type="ECO:0000256" key="17">
    <source>
        <dbReference type="ARBA" id="ARBA00048623"/>
    </source>
</evidence>
<feature type="transmembrane region" description="Helical" evidence="19">
    <location>
        <begin position="199"/>
        <end position="216"/>
    </location>
</feature>
<proteinExistence type="inferred from homology"/>
<gene>
    <name evidence="19" type="primary">cobS</name>
    <name evidence="20" type="ORF">SAMN05421791_102294</name>
</gene>
<evidence type="ECO:0000256" key="14">
    <source>
        <dbReference type="ARBA" id="ARBA00025228"/>
    </source>
</evidence>
<evidence type="ECO:0000256" key="16">
    <source>
        <dbReference type="ARBA" id="ARBA00032853"/>
    </source>
</evidence>
<evidence type="ECO:0000256" key="8">
    <source>
        <dbReference type="ARBA" id="ARBA00022573"/>
    </source>
</evidence>
<keyword evidence="8 19" id="KW-0169">Cobalamin biosynthesis</keyword>
<protein>
    <recommendedName>
        <fullName evidence="6 19">Adenosylcobinamide-GDP ribazoletransferase</fullName>
        <ecNumber evidence="5 19">2.7.8.26</ecNumber>
    </recommendedName>
    <alternativeName>
        <fullName evidence="16 19">Cobalamin synthase</fullName>
    </alternativeName>
    <alternativeName>
        <fullName evidence="15 19">Cobalamin-5'-phosphate synthase</fullName>
    </alternativeName>
</protein>
<feature type="transmembrane region" description="Helical" evidence="19">
    <location>
        <begin position="60"/>
        <end position="79"/>
    </location>
</feature>
<feature type="transmembrane region" description="Helical" evidence="19">
    <location>
        <begin position="107"/>
        <end position="126"/>
    </location>
</feature>
<keyword evidence="7 19" id="KW-1003">Cell membrane</keyword>
<keyword evidence="9 19" id="KW-0808">Transferase</keyword>
<dbReference type="AlphaFoldDB" id="A0A1G7R0J5"/>
<dbReference type="Pfam" id="PF02654">
    <property type="entry name" value="CobS"/>
    <property type="match status" value="1"/>
</dbReference>
<comment type="catalytic activity">
    <reaction evidence="17 19">
        <text>alpha-ribazole + adenosylcob(III)inamide-GDP = adenosylcob(III)alamin + GMP + H(+)</text>
        <dbReference type="Rhea" id="RHEA:16049"/>
        <dbReference type="ChEBI" id="CHEBI:10329"/>
        <dbReference type="ChEBI" id="CHEBI:15378"/>
        <dbReference type="ChEBI" id="CHEBI:18408"/>
        <dbReference type="ChEBI" id="CHEBI:58115"/>
        <dbReference type="ChEBI" id="CHEBI:60487"/>
        <dbReference type="EC" id="2.7.8.26"/>
    </reaction>
</comment>
<comment type="catalytic activity">
    <reaction evidence="18 19">
        <text>alpha-ribazole 5'-phosphate + adenosylcob(III)inamide-GDP = adenosylcob(III)alamin 5'-phosphate + GMP + H(+)</text>
        <dbReference type="Rhea" id="RHEA:23560"/>
        <dbReference type="ChEBI" id="CHEBI:15378"/>
        <dbReference type="ChEBI" id="CHEBI:57918"/>
        <dbReference type="ChEBI" id="CHEBI:58115"/>
        <dbReference type="ChEBI" id="CHEBI:60487"/>
        <dbReference type="ChEBI" id="CHEBI:60493"/>
        <dbReference type="EC" id="2.7.8.26"/>
    </reaction>
</comment>
<name>A0A1G7R0J5_9LACT</name>
<feature type="transmembrane region" description="Helical" evidence="19">
    <location>
        <begin position="138"/>
        <end position="161"/>
    </location>
</feature>
<dbReference type="GO" id="GO:0051073">
    <property type="term" value="F:adenosylcobinamide-GDP ribazoletransferase activity"/>
    <property type="evidence" value="ECO:0007669"/>
    <property type="project" value="UniProtKB-UniRule"/>
</dbReference>
<feature type="transmembrane region" description="Helical" evidence="19">
    <location>
        <begin position="228"/>
        <end position="246"/>
    </location>
</feature>
<evidence type="ECO:0000256" key="7">
    <source>
        <dbReference type="ARBA" id="ARBA00022475"/>
    </source>
</evidence>
<dbReference type="EC" id="2.7.8.26" evidence="5 19"/>
<evidence type="ECO:0000256" key="9">
    <source>
        <dbReference type="ARBA" id="ARBA00022679"/>
    </source>
</evidence>
<reference evidence="20 21" key="1">
    <citation type="submission" date="2016-10" db="EMBL/GenBank/DDBJ databases">
        <authorList>
            <person name="de Groot N.N."/>
        </authorList>
    </citation>
    <scope>NUCLEOTIDE SEQUENCE [LARGE SCALE GENOMIC DNA]</scope>
    <source>
        <strain evidence="20 21">ATCC BAA-466</strain>
    </source>
</reference>
<comment type="similarity">
    <text evidence="4 19">Belongs to the CobS family.</text>
</comment>
<comment type="cofactor">
    <cofactor evidence="1 19">
        <name>Mg(2+)</name>
        <dbReference type="ChEBI" id="CHEBI:18420"/>
    </cofactor>
</comment>
<comment type="subcellular location">
    <subcellularLocation>
        <location evidence="2 19">Cell membrane</location>
        <topology evidence="2 19">Multi-pass membrane protein</topology>
    </subcellularLocation>
</comment>
<feature type="transmembrane region" description="Helical" evidence="19">
    <location>
        <begin position="173"/>
        <end position="192"/>
    </location>
</feature>
<evidence type="ECO:0000256" key="4">
    <source>
        <dbReference type="ARBA" id="ARBA00010561"/>
    </source>
</evidence>
<evidence type="ECO:0000256" key="19">
    <source>
        <dbReference type="HAMAP-Rule" id="MF_00719"/>
    </source>
</evidence>
<feature type="transmembrane region" description="Helical" evidence="19">
    <location>
        <begin position="32"/>
        <end position="53"/>
    </location>
</feature>
<dbReference type="OrthoDB" id="9794626at2"/>
<dbReference type="EMBL" id="FNCK01000002">
    <property type="protein sequence ID" value="SDG04286.1"/>
    <property type="molecule type" value="Genomic_DNA"/>
</dbReference>
<dbReference type="GO" id="GO:0005886">
    <property type="term" value="C:plasma membrane"/>
    <property type="evidence" value="ECO:0007669"/>
    <property type="project" value="UniProtKB-SubCell"/>
</dbReference>
<keyword evidence="11 19" id="KW-0460">Magnesium</keyword>
<keyword evidence="13 19" id="KW-0472">Membrane</keyword>
<dbReference type="PANTHER" id="PTHR34148:SF1">
    <property type="entry name" value="ADENOSYLCOBINAMIDE-GDP RIBAZOLETRANSFERASE"/>
    <property type="match status" value="1"/>
</dbReference>
<evidence type="ECO:0000256" key="15">
    <source>
        <dbReference type="ARBA" id="ARBA00032605"/>
    </source>
</evidence>
<evidence type="ECO:0000256" key="2">
    <source>
        <dbReference type="ARBA" id="ARBA00004651"/>
    </source>
</evidence>
<dbReference type="STRING" id="120956.SAMN05421791_102294"/>
<dbReference type="HAMAP" id="MF_00719">
    <property type="entry name" value="CobS"/>
    <property type="match status" value="1"/>
</dbReference>
<evidence type="ECO:0000256" key="12">
    <source>
        <dbReference type="ARBA" id="ARBA00022989"/>
    </source>
</evidence>
<evidence type="ECO:0000256" key="18">
    <source>
        <dbReference type="ARBA" id="ARBA00049504"/>
    </source>
</evidence>
<accession>A0A1G7R0J5</accession>
<comment type="pathway">
    <text evidence="3 19">Cofactor biosynthesis; adenosylcobalamin biosynthesis; adenosylcobalamin from cob(II)yrinate a,c-diamide: step 7/7.</text>
</comment>
<evidence type="ECO:0000256" key="5">
    <source>
        <dbReference type="ARBA" id="ARBA00013200"/>
    </source>
</evidence>
<keyword evidence="12 19" id="KW-1133">Transmembrane helix</keyword>
<evidence type="ECO:0000313" key="20">
    <source>
        <dbReference type="EMBL" id="SDG04286.1"/>
    </source>
</evidence>
<dbReference type="InterPro" id="IPR003805">
    <property type="entry name" value="CobS"/>
</dbReference>
<dbReference type="GO" id="GO:0008818">
    <property type="term" value="F:cobalamin 5'-phosphate synthase activity"/>
    <property type="evidence" value="ECO:0007669"/>
    <property type="project" value="UniProtKB-UniRule"/>
</dbReference>
<evidence type="ECO:0000256" key="6">
    <source>
        <dbReference type="ARBA" id="ARBA00015850"/>
    </source>
</evidence>
<evidence type="ECO:0000256" key="13">
    <source>
        <dbReference type="ARBA" id="ARBA00023136"/>
    </source>
</evidence>